<feature type="compositionally biased region" description="Basic and acidic residues" evidence="1">
    <location>
        <begin position="43"/>
        <end position="58"/>
    </location>
</feature>
<name>A0A914V4M4_9BILA</name>
<reference evidence="3" key="1">
    <citation type="submission" date="2022-11" db="UniProtKB">
        <authorList>
            <consortium name="WormBaseParasite"/>
        </authorList>
    </citation>
    <scope>IDENTIFICATION</scope>
</reference>
<sequence>MRRWAEARGVEHCGVAARRPAQSIRRSTVRKSRPGRKVFVRADAADDHRRTQRADPFRRRTPGSVSPSPSTSETRLNFVSIAARATQPQSTAVKVIRVQSDRVRTVLV</sequence>
<feature type="compositionally biased region" description="Low complexity" evidence="1">
    <location>
        <begin position="62"/>
        <end position="73"/>
    </location>
</feature>
<keyword evidence="2" id="KW-1185">Reference proteome</keyword>
<protein>
    <submittedName>
        <fullName evidence="3">Uncharacterized protein</fullName>
    </submittedName>
</protein>
<evidence type="ECO:0000256" key="1">
    <source>
        <dbReference type="SAM" id="MobiDB-lite"/>
    </source>
</evidence>
<dbReference type="Proteomes" id="UP000887566">
    <property type="component" value="Unplaced"/>
</dbReference>
<dbReference type="WBParaSite" id="PSAMB.scaffold1538size30355.g13828.t1">
    <property type="protein sequence ID" value="PSAMB.scaffold1538size30355.g13828.t1"/>
    <property type="gene ID" value="PSAMB.scaffold1538size30355.g13828"/>
</dbReference>
<evidence type="ECO:0000313" key="3">
    <source>
        <dbReference type="WBParaSite" id="PSAMB.scaffold1538size30355.g13828.t1"/>
    </source>
</evidence>
<organism evidence="2 3">
    <name type="scientific">Plectus sambesii</name>
    <dbReference type="NCBI Taxonomy" id="2011161"/>
    <lineage>
        <taxon>Eukaryota</taxon>
        <taxon>Metazoa</taxon>
        <taxon>Ecdysozoa</taxon>
        <taxon>Nematoda</taxon>
        <taxon>Chromadorea</taxon>
        <taxon>Plectida</taxon>
        <taxon>Plectina</taxon>
        <taxon>Plectoidea</taxon>
        <taxon>Plectidae</taxon>
        <taxon>Plectus</taxon>
    </lineage>
</organism>
<dbReference type="AlphaFoldDB" id="A0A914V4M4"/>
<accession>A0A914V4M4</accession>
<evidence type="ECO:0000313" key="2">
    <source>
        <dbReference type="Proteomes" id="UP000887566"/>
    </source>
</evidence>
<feature type="region of interest" description="Disordered" evidence="1">
    <location>
        <begin position="39"/>
        <end position="73"/>
    </location>
</feature>
<proteinExistence type="predicted"/>